<evidence type="ECO:0000313" key="1">
    <source>
        <dbReference type="EMBL" id="KAF9492981.1"/>
    </source>
</evidence>
<dbReference type="Proteomes" id="UP000807025">
    <property type="component" value="Unassembled WGS sequence"/>
</dbReference>
<keyword evidence="2" id="KW-1185">Reference proteome</keyword>
<dbReference type="EMBL" id="MU154592">
    <property type="protein sequence ID" value="KAF9492981.1"/>
    <property type="molecule type" value="Genomic_DNA"/>
</dbReference>
<organism evidence="1 2">
    <name type="scientific">Pleurotus eryngii</name>
    <name type="common">Boletus of the steppes</name>
    <dbReference type="NCBI Taxonomy" id="5323"/>
    <lineage>
        <taxon>Eukaryota</taxon>
        <taxon>Fungi</taxon>
        <taxon>Dikarya</taxon>
        <taxon>Basidiomycota</taxon>
        <taxon>Agaricomycotina</taxon>
        <taxon>Agaricomycetes</taxon>
        <taxon>Agaricomycetidae</taxon>
        <taxon>Agaricales</taxon>
        <taxon>Pleurotineae</taxon>
        <taxon>Pleurotaceae</taxon>
        <taxon>Pleurotus</taxon>
    </lineage>
</organism>
<accession>A0A9P6D530</accession>
<dbReference type="AlphaFoldDB" id="A0A9P6D530"/>
<comment type="caution">
    <text evidence="1">The sequence shown here is derived from an EMBL/GenBank/DDBJ whole genome shotgun (WGS) entry which is preliminary data.</text>
</comment>
<sequence length="225" mass="25293">MPLTFVCDCSLTPPLPSLPFQPSSSVPILLGEIIAGLFEHFNEFIISPATSLLSLENPGILFLDGTAELNFMLVLGEDCWLKHMALAFLTEICIYYPASEVVAIIVDTIREPFAGELLFTPTNRELSKESVVFDPHYYGFGVVIEFFVQLSDEHFLKIVLHFNAWRDLGGIQEQSKLFVAGWAHQDHIDLCPDDCCCLEEDSHILDKLSIQVEPPSTRYTVHIFS</sequence>
<gene>
    <name evidence="1" type="ORF">BDN71DRAFT_1508959</name>
</gene>
<evidence type="ECO:0000313" key="2">
    <source>
        <dbReference type="Proteomes" id="UP000807025"/>
    </source>
</evidence>
<protein>
    <submittedName>
        <fullName evidence="1">Uncharacterized protein</fullName>
    </submittedName>
</protein>
<name>A0A9P6D530_PLEER</name>
<reference evidence="1" key="1">
    <citation type="submission" date="2020-11" db="EMBL/GenBank/DDBJ databases">
        <authorList>
            <consortium name="DOE Joint Genome Institute"/>
            <person name="Ahrendt S."/>
            <person name="Riley R."/>
            <person name="Andreopoulos W."/>
            <person name="Labutti K."/>
            <person name="Pangilinan J."/>
            <person name="Ruiz-Duenas F.J."/>
            <person name="Barrasa J.M."/>
            <person name="Sanchez-Garcia M."/>
            <person name="Camarero S."/>
            <person name="Miyauchi S."/>
            <person name="Serrano A."/>
            <person name="Linde D."/>
            <person name="Babiker R."/>
            <person name="Drula E."/>
            <person name="Ayuso-Fernandez I."/>
            <person name="Pacheco R."/>
            <person name="Padilla G."/>
            <person name="Ferreira P."/>
            <person name="Barriuso J."/>
            <person name="Kellner H."/>
            <person name="Castanera R."/>
            <person name="Alfaro M."/>
            <person name="Ramirez L."/>
            <person name="Pisabarro A.G."/>
            <person name="Kuo A."/>
            <person name="Tritt A."/>
            <person name="Lipzen A."/>
            <person name="He G."/>
            <person name="Yan M."/>
            <person name="Ng V."/>
            <person name="Cullen D."/>
            <person name="Martin F."/>
            <person name="Rosso M.-N."/>
            <person name="Henrissat B."/>
            <person name="Hibbett D."/>
            <person name="Martinez A.T."/>
            <person name="Grigoriev I.V."/>
        </authorList>
    </citation>
    <scope>NUCLEOTIDE SEQUENCE</scope>
    <source>
        <strain evidence="1">ATCC 90797</strain>
    </source>
</reference>
<proteinExistence type="predicted"/>